<comment type="similarity">
    <text evidence="1">Belongs to the metallophosphoesterase superfamily. YfcE family.</text>
</comment>
<gene>
    <name evidence="3" type="ORF">KSF_021540</name>
</gene>
<dbReference type="InterPro" id="IPR029052">
    <property type="entry name" value="Metallo-depent_PP-like"/>
</dbReference>
<dbReference type="Proteomes" id="UP000597444">
    <property type="component" value="Unassembled WGS sequence"/>
</dbReference>
<dbReference type="InterPro" id="IPR024654">
    <property type="entry name" value="Calcineurin-like_PHP_lpxH"/>
</dbReference>
<protein>
    <submittedName>
        <fullName evidence="3">Metallophosphoesterase</fullName>
    </submittedName>
</protein>
<dbReference type="Pfam" id="PF12850">
    <property type="entry name" value="Metallophos_2"/>
    <property type="match status" value="1"/>
</dbReference>
<evidence type="ECO:0000313" key="4">
    <source>
        <dbReference type="Proteomes" id="UP000597444"/>
    </source>
</evidence>
<evidence type="ECO:0000259" key="2">
    <source>
        <dbReference type="Pfam" id="PF12850"/>
    </source>
</evidence>
<reference evidence="3" key="1">
    <citation type="submission" date="2020-10" db="EMBL/GenBank/DDBJ databases">
        <title>Taxonomic study of unclassified bacteria belonging to the class Ktedonobacteria.</title>
        <authorList>
            <person name="Yabe S."/>
            <person name="Wang C.M."/>
            <person name="Zheng Y."/>
            <person name="Sakai Y."/>
            <person name="Cavaletti L."/>
            <person name="Monciardini P."/>
            <person name="Donadio S."/>
        </authorList>
    </citation>
    <scope>NUCLEOTIDE SEQUENCE</scope>
    <source>
        <strain evidence="3">ID150040</strain>
    </source>
</reference>
<sequence length="254" mass="28422">MSILILSLSSCREQRVQIMRVAVIADIHGNQIALEAVLHDMAQQPPIDQTVIAGDLCLNGPRPKEVLKNVYKLQCPVIRGNVDVEVVSQAPKKGSKKHDVIGWTREQIGRKGIDYLASLPFSHRVQNPEGSDLLVVHANPMNMEQAIFPTASDIELEQLLGGLEPTIGALAFGHVHIAYTRHWHHLLLCDAGSCGLPRDEDVRASYAILTWQENRWQAEIRRVEYDLAAVVKQLQECGIPHVEKRIKILTEAKY</sequence>
<evidence type="ECO:0000256" key="1">
    <source>
        <dbReference type="ARBA" id="ARBA00008950"/>
    </source>
</evidence>
<dbReference type="AlphaFoldDB" id="A0A8J3IMD9"/>
<dbReference type="EMBL" id="BNJK01000001">
    <property type="protein sequence ID" value="GHO92106.1"/>
    <property type="molecule type" value="Genomic_DNA"/>
</dbReference>
<proteinExistence type="inferred from homology"/>
<evidence type="ECO:0000313" key="3">
    <source>
        <dbReference type="EMBL" id="GHO92106.1"/>
    </source>
</evidence>
<dbReference type="RefSeq" id="WP_220202964.1">
    <property type="nucleotide sequence ID" value="NZ_BNJK01000001.1"/>
</dbReference>
<dbReference type="InterPro" id="IPR050126">
    <property type="entry name" value="Ap4A_hydrolase"/>
</dbReference>
<comment type="caution">
    <text evidence="3">The sequence shown here is derived from an EMBL/GenBank/DDBJ whole genome shotgun (WGS) entry which is preliminary data.</text>
</comment>
<dbReference type="PIRSF" id="PIRSF000883">
    <property type="entry name" value="Pesterase_MJ0912"/>
    <property type="match status" value="1"/>
</dbReference>
<dbReference type="GO" id="GO:0016791">
    <property type="term" value="F:phosphatase activity"/>
    <property type="evidence" value="ECO:0007669"/>
    <property type="project" value="TreeGrafter"/>
</dbReference>
<dbReference type="SUPFAM" id="SSF56300">
    <property type="entry name" value="Metallo-dependent phosphatases"/>
    <property type="match status" value="1"/>
</dbReference>
<name>A0A8J3IMD9_9CHLR</name>
<feature type="domain" description="Calcineurin-like phosphoesterase" evidence="2">
    <location>
        <begin position="19"/>
        <end position="213"/>
    </location>
</feature>
<dbReference type="InterPro" id="IPR011152">
    <property type="entry name" value="Pesterase_MJ0912"/>
</dbReference>
<dbReference type="GO" id="GO:0005737">
    <property type="term" value="C:cytoplasm"/>
    <property type="evidence" value="ECO:0007669"/>
    <property type="project" value="TreeGrafter"/>
</dbReference>
<keyword evidence="4" id="KW-1185">Reference proteome</keyword>
<organism evidence="3 4">
    <name type="scientific">Reticulibacter mediterranei</name>
    <dbReference type="NCBI Taxonomy" id="2778369"/>
    <lineage>
        <taxon>Bacteria</taxon>
        <taxon>Bacillati</taxon>
        <taxon>Chloroflexota</taxon>
        <taxon>Ktedonobacteria</taxon>
        <taxon>Ktedonobacterales</taxon>
        <taxon>Reticulibacteraceae</taxon>
        <taxon>Reticulibacter</taxon>
    </lineage>
</organism>
<dbReference type="PANTHER" id="PTHR42850:SF2">
    <property type="entry name" value="BLL5683 PROTEIN"/>
    <property type="match status" value="1"/>
</dbReference>
<dbReference type="PANTHER" id="PTHR42850">
    <property type="entry name" value="METALLOPHOSPHOESTERASE"/>
    <property type="match status" value="1"/>
</dbReference>
<accession>A0A8J3IMD9</accession>
<dbReference type="Gene3D" id="3.60.21.10">
    <property type="match status" value="1"/>
</dbReference>